<keyword evidence="6" id="KW-1185">Reference proteome</keyword>
<dbReference type="EMBL" id="MLAK01000485">
    <property type="protein sequence ID" value="OHT13752.1"/>
    <property type="molecule type" value="Genomic_DNA"/>
</dbReference>
<keyword evidence="2" id="KW-0677">Repeat</keyword>
<evidence type="ECO:0000313" key="6">
    <source>
        <dbReference type="Proteomes" id="UP000179807"/>
    </source>
</evidence>
<dbReference type="Pfam" id="PF25390">
    <property type="entry name" value="WD40_RLD"/>
    <property type="match status" value="1"/>
</dbReference>
<gene>
    <name evidence="5" type="ORF">TRFO_16084</name>
</gene>
<dbReference type="InterPro" id="IPR058923">
    <property type="entry name" value="RCC1-like_dom"/>
</dbReference>
<feature type="repeat" description="RCC1" evidence="3">
    <location>
        <begin position="61"/>
        <end position="108"/>
    </location>
</feature>
<dbReference type="SUPFAM" id="SSF50985">
    <property type="entry name" value="RCC1/BLIP-II"/>
    <property type="match status" value="1"/>
</dbReference>
<dbReference type="Proteomes" id="UP000179807">
    <property type="component" value="Unassembled WGS sequence"/>
</dbReference>
<dbReference type="InterPro" id="IPR051553">
    <property type="entry name" value="Ran_GTPase-activating"/>
</dbReference>
<dbReference type="AlphaFoldDB" id="A0A1J4KS96"/>
<feature type="repeat" description="RCC1" evidence="3">
    <location>
        <begin position="309"/>
        <end position="359"/>
    </location>
</feature>
<comment type="caution">
    <text evidence="5">The sequence shown here is derived from an EMBL/GenBank/DDBJ whole genome shotgun (WGS) entry which is preliminary data.</text>
</comment>
<dbReference type="PANTHER" id="PTHR45982:SF1">
    <property type="entry name" value="REGULATOR OF CHROMOSOME CONDENSATION"/>
    <property type="match status" value="1"/>
</dbReference>
<dbReference type="PANTHER" id="PTHR45982">
    <property type="entry name" value="REGULATOR OF CHROMOSOME CONDENSATION"/>
    <property type="match status" value="1"/>
</dbReference>
<proteinExistence type="predicted"/>
<accession>A0A1J4KS96</accession>
<evidence type="ECO:0000256" key="3">
    <source>
        <dbReference type="PROSITE-ProRule" id="PRU00235"/>
    </source>
</evidence>
<dbReference type="GeneID" id="94833473"/>
<organism evidence="5 6">
    <name type="scientific">Tritrichomonas foetus</name>
    <dbReference type="NCBI Taxonomy" id="1144522"/>
    <lineage>
        <taxon>Eukaryota</taxon>
        <taxon>Metamonada</taxon>
        <taxon>Parabasalia</taxon>
        <taxon>Tritrichomonadida</taxon>
        <taxon>Tritrichomonadidae</taxon>
        <taxon>Tritrichomonas</taxon>
    </lineage>
</organism>
<reference evidence="5" key="1">
    <citation type="submission" date="2016-10" db="EMBL/GenBank/DDBJ databases">
        <authorList>
            <person name="Benchimol M."/>
            <person name="Almeida L.G."/>
            <person name="Vasconcelos A.T."/>
            <person name="Perreira-Neves A."/>
            <person name="Rosa I.A."/>
            <person name="Tasca T."/>
            <person name="Bogo M.R."/>
            <person name="de Souza W."/>
        </authorList>
    </citation>
    <scope>NUCLEOTIDE SEQUENCE [LARGE SCALE GENOMIC DNA]</scope>
    <source>
        <strain evidence="5">K</strain>
    </source>
</reference>
<dbReference type="InterPro" id="IPR009091">
    <property type="entry name" value="RCC1/BLIP-II"/>
</dbReference>
<dbReference type="VEuPathDB" id="TrichDB:TRFO_16084"/>
<dbReference type="PRINTS" id="PR00633">
    <property type="entry name" value="RCCNDNSATION"/>
</dbReference>
<feature type="domain" description="RCC1-like" evidence="4">
    <location>
        <begin position="79"/>
        <end position="356"/>
    </location>
</feature>
<protein>
    <recommendedName>
        <fullName evidence="4">RCC1-like domain-containing protein</fullName>
    </recommendedName>
</protein>
<dbReference type="Gene3D" id="2.130.10.30">
    <property type="entry name" value="Regulator of chromosome condensation 1/beta-lactamase-inhibitor protein II"/>
    <property type="match status" value="2"/>
</dbReference>
<name>A0A1J4KS96_9EUKA</name>
<evidence type="ECO:0000256" key="1">
    <source>
        <dbReference type="ARBA" id="ARBA00022658"/>
    </source>
</evidence>
<dbReference type="RefSeq" id="XP_068366888.1">
    <property type="nucleotide sequence ID" value="XM_068498769.1"/>
</dbReference>
<dbReference type="OrthoDB" id="10256179at2759"/>
<dbReference type="InterPro" id="IPR000408">
    <property type="entry name" value="Reg_chr_condens"/>
</dbReference>
<evidence type="ECO:0000256" key="2">
    <source>
        <dbReference type="ARBA" id="ARBA00022737"/>
    </source>
</evidence>
<dbReference type="PROSITE" id="PS50012">
    <property type="entry name" value="RCC1_3"/>
    <property type="match status" value="4"/>
</dbReference>
<sequence>MSCSDKCIYIVGCGTNVNNCLGPNNESNELGFYLIDVPAEVKGIKKLLCGTTYSAFIDNEGRYYQWGQLSQNHHLYKYPSQLKYFEENKIKIKTASCMNQHVAVLTSNYQIYVWGNNTFGHLPGSNNISDSNPMLINIPNSSKPISVACGGYFTLILLENGEVYSFGLNNENSLGIENQARVVKTPTKIFQLRNIIQIAAGWSHSCALSKNQTVFSWGRSSFGRLGHLRDDHISQVDIGEVKKIACSHTSTFAVKENNRIYACGWNQSGENGVGDKKCHRQMKELMNVEFEVKAIAGGAESCLFLDKNGKVYASGSNNNNVMGIGSMIKESLAPFHICSLKATLLIATGTKHSLFVIEV</sequence>
<evidence type="ECO:0000313" key="5">
    <source>
        <dbReference type="EMBL" id="OHT13752.1"/>
    </source>
</evidence>
<feature type="repeat" description="RCC1" evidence="3">
    <location>
        <begin position="161"/>
        <end position="211"/>
    </location>
</feature>
<evidence type="ECO:0000259" key="4">
    <source>
        <dbReference type="Pfam" id="PF25390"/>
    </source>
</evidence>
<keyword evidence="1" id="KW-0344">Guanine-nucleotide releasing factor</keyword>
<feature type="repeat" description="RCC1" evidence="3">
    <location>
        <begin position="109"/>
        <end position="160"/>
    </location>
</feature>